<gene>
    <name evidence="2" type="ORF">GCM10009030_38490</name>
</gene>
<keyword evidence="3" id="KW-1185">Reference proteome</keyword>
<name>A0A830GS16_9EURY</name>
<dbReference type="AlphaFoldDB" id="A0A830GS16"/>
<feature type="region of interest" description="Disordered" evidence="1">
    <location>
        <begin position="1"/>
        <end position="56"/>
    </location>
</feature>
<organism evidence="2 3">
    <name type="scientific">Haloarcula pellucida</name>
    <dbReference type="NCBI Taxonomy" id="1427151"/>
    <lineage>
        <taxon>Archaea</taxon>
        <taxon>Methanobacteriati</taxon>
        <taxon>Methanobacteriota</taxon>
        <taxon>Stenosarchaea group</taxon>
        <taxon>Halobacteria</taxon>
        <taxon>Halobacteriales</taxon>
        <taxon>Haloarculaceae</taxon>
        <taxon>Haloarcula</taxon>
    </lineage>
</organism>
<feature type="compositionally biased region" description="Low complexity" evidence="1">
    <location>
        <begin position="312"/>
        <end position="339"/>
    </location>
</feature>
<feature type="region of interest" description="Disordered" evidence="1">
    <location>
        <begin position="154"/>
        <end position="360"/>
    </location>
</feature>
<accession>A0A830GS16</accession>
<protein>
    <submittedName>
        <fullName evidence="2">Uncharacterized protein</fullName>
    </submittedName>
</protein>
<evidence type="ECO:0000313" key="2">
    <source>
        <dbReference type="EMBL" id="GGO03150.1"/>
    </source>
</evidence>
<feature type="compositionally biased region" description="Basic and acidic residues" evidence="1">
    <location>
        <begin position="241"/>
        <end position="259"/>
    </location>
</feature>
<feature type="compositionally biased region" description="Acidic residues" evidence="1">
    <location>
        <begin position="161"/>
        <end position="194"/>
    </location>
</feature>
<feature type="compositionally biased region" description="Low complexity" evidence="1">
    <location>
        <begin position="198"/>
        <end position="208"/>
    </location>
</feature>
<evidence type="ECO:0000313" key="3">
    <source>
        <dbReference type="Proteomes" id="UP000605784"/>
    </source>
</evidence>
<reference evidence="2" key="2">
    <citation type="submission" date="2020-09" db="EMBL/GenBank/DDBJ databases">
        <authorList>
            <person name="Sun Q."/>
            <person name="Ohkuma M."/>
        </authorList>
    </citation>
    <scope>NUCLEOTIDE SEQUENCE</scope>
    <source>
        <strain evidence="2">JCM 17820</strain>
    </source>
</reference>
<evidence type="ECO:0000256" key="1">
    <source>
        <dbReference type="SAM" id="MobiDB-lite"/>
    </source>
</evidence>
<comment type="caution">
    <text evidence="2">The sequence shown here is derived from an EMBL/GenBank/DDBJ whole genome shotgun (WGS) entry which is preliminary data.</text>
</comment>
<feature type="compositionally biased region" description="Acidic residues" evidence="1">
    <location>
        <begin position="222"/>
        <end position="234"/>
    </location>
</feature>
<dbReference type="Proteomes" id="UP000605784">
    <property type="component" value="Unassembled WGS sequence"/>
</dbReference>
<reference evidence="2" key="1">
    <citation type="journal article" date="2014" name="Int. J. Syst. Evol. Microbiol.">
        <title>Complete genome sequence of Corynebacterium casei LMG S-19264T (=DSM 44701T), isolated from a smear-ripened cheese.</title>
        <authorList>
            <consortium name="US DOE Joint Genome Institute (JGI-PGF)"/>
            <person name="Walter F."/>
            <person name="Albersmeier A."/>
            <person name="Kalinowski J."/>
            <person name="Ruckert C."/>
        </authorList>
    </citation>
    <scope>NUCLEOTIDE SEQUENCE</scope>
    <source>
        <strain evidence="2">JCM 17820</strain>
    </source>
</reference>
<feature type="compositionally biased region" description="Low complexity" evidence="1">
    <location>
        <begin position="287"/>
        <end position="302"/>
    </location>
</feature>
<proteinExistence type="predicted"/>
<dbReference type="EMBL" id="BMOU01000007">
    <property type="protein sequence ID" value="GGO03150.1"/>
    <property type="molecule type" value="Genomic_DNA"/>
</dbReference>
<feature type="compositionally biased region" description="Basic and acidic residues" evidence="1">
    <location>
        <begin position="8"/>
        <end position="29"/>
    </location>
</feature>
<sequence length="496" mass="51783">MAMGLFDSIRRAVGRGDDGSDDTESRPDMVDVTALGPDEFRDRAENAASDGDPLDFSMTSLERLDEAIAGRDDWTEDTPSDGTAYSPKAVQFGSYFGEVLVRTYDGEWTAEDGWAVVGPDDEVTVDVFEVAAQSVAGDPAFAVVAERVADERRLAATDSAETVDDADTTQDSAETDEGDGTTDAPSEDVGEASDDTVAADPAASEGAAGTVADEVYPTMDAVEPDDGDGPDGDETTPTAKDGAERAAVADDAADGHADDPTTTAEAVSSDIKRERDAETPPDPPADSDPTADTARATNAAEAEQSDVDLLGSDAAESAADQSSEGDTVATPEDGTAPDDAATDGEVEMGPVTETDPTTGDGLRAEYAATAAEFTDFWAERDLDFTPASLARLDDLVGAEWDDDRFEDATFGSEATFDDRAFTSVTTELGSYFGEVLVRELDGEWSTDADHEAVVVVSGTDGPLAVPVFQVAANSLRTVPVFARSYEALLADLGRDA</sequence>